<comment type="caution">
    <text evidence="2">The sequence shown here is derived from an EMBL/GenBank/DDBJ whole genome shotgun (WGS) entry which is preliminary data.</text>
</comment>
<reference evidence="2" key="1">
    <citation type="submission" date="2023-10" db="EMBL/GenBank/DDBJ databases">
        <authorList>
            <person name="Hackl T."/>
        </authorList>
    </citation>
    <scope>NUCLEOTIDE SEQUENCE</scope>
</reference>
<sequence>MPPESSTDDYDLPNYDSAVANADHQLQPEHMTPWGPFHDQSQATTQYNVTSPSTHGNMERKIALLHKHGAAPLNGSKVSMEPDTISESNGSASMNPIHNNKRTSTSSAHSEESNFHKNSSAAEQRILDLHVELIRAQVTRAVGREMHQAIGNQAGPIKAKNSELAHQMNLEKRQAMVKALVTKQIYKMRMLDVREKDLSYLIEELAKPPLTKLSIPTIATPNQKSDYFVKRAPVDAVSDLAFVNDWLVKDITKHPHMWDREGCEGVCDKLSWLQREITRAETAVKKKASERTVLKDQGK</sequence>
<evidence type="ECO:0000313" key="2">
    <source>
        <dbReference type="EMBL" id="CAJ2507630.1"/>
    </source>
</evidence>
<feature type="region of interest" description="Disordered" evidence="1">
    <location>
        <begin position="73"/>
        <end position="119"/>
    </location>
</feature>
<dbReference type="AlphaFoldDB" id="A0AAI8VNM5"/>
<keyword evidence="3" id="KW-1185">Reference proteome</keyword>
<dbReference type="Proteomes" id="UP001295740">
    <property type="component" value="Unassembled WGS sequence"/>
</dbReference>
<accession>A0AAI8VNM5</accession>
<protein>
    <submittedName>
        <fullName evidence="2">Uu.00g088160.m01.CDS01</fullName>
    </submittedName>
</protein>
<proteinExistence type="predicted"/>
<evidence type="ECO:0000256" key="1">
    <source>
        <dbReference type="SAM" id="MobiDB-lite"/>
    </source>
</evidence>
<gene>
    <name evidence="2" type="ORF">KHLLAP_LOCUS8098</name>
</gene>
<name>A0AAI8VNM5_9PEZI</name>
<feature type="compositionally biased region" description="Polar residues" evidence="1">
    <location>
        <begin position="85"/>
        <end position="108"/>
    </location>
</feature>
<evidence type="ECO:0000313" key="3">
    <source>
        <dbReference type="Proteomes" id="UP001295740"/>
    </source>
</evidence>
<organism evidence="2 3">
    <name type="scientific">Anthostomella pinea</name>
    <dbReference type="NCBI Taxonomy" id="933095"/>
    <lineage>
        <taxon>Eukaryota</taxon>
        <taxon>Fungi</taxon>
        <taxon>Dikarya</taxon>
        <taxon>Ascomycota</taxon>
        <taxon>Pezizomycotina</taxon>
        <taxon>Sordariomycetes</taxon>
        <taxon>Xylariomycetidae</taxon>
        <taxon>Xylariales</taxon>
        <taxon>Xylariaceae</taxon>
        <taxon>Anthostomella</taxon>
    </lineage>
</organism>
<dbReference type="EMBL" id="CAUWAG010000010">
    <property type="protein sequence ID" value="CAJ2507630.1"/>
    <property type="molecule type" value="Genomic_DNA"/>
</dbReference>